<feature type="binding site" evidence="7">
    <location>
        <position position="58"/>
    </location>
    <ligand>
        <name>Zn(2+)</name>
        <dbReference type="ChEBI" id="CHEBI:29105"/>
        <label>2</label>
    </ligand>
</feature>
<evidence type="ECO:0000256" key="4">
    <source>
        <dbReference type="ARBA" id="ARBA00022723"/>
    </source>
</evidence>
<feature type="binding site" evidence="7">
    <location>
        <position position="128"/>
    </location>
    <ligand>
        <name>Zn(2+)</name>
        <dbReference type="ChEBI" id="CHEBI:29105"/>
        <label>1</label>
    </ligand>
</feature>
<feature type="binding site" evidence="7">
    <location>
        <position position="53"/>
    </location>
    <ligand>
        <name>Zn(2+)</name>
        <dbReference type="ChEBI" id="CHEBI:29105"/>
        <label>1</label>
    </ligand>
</feature>
<organism evidence="9">
    <name type="scientific">Candidatus Nitrotoga fabula</name>
    <dbReference type="NCBI Taxonomy" id="2182327"/>
    <lineage>
        <taxon>Bacteria</taxon>
        <taxon>Pseudomonadati</taxon>
        <taxon>Pseudomonadota</taxon>
        <taxon>Betaproteobacteria</taxon>
        <taxon>Nitrosomonadales</taxon>
        <taxon>Gallionellaceae</taxon>
        <taxon>Candidatus Nitrotoga</taxon>
    </lineage>
</organism>
<dbReference type="Pfam" id="PF16123">
    <property type="entry name" value="HAGH_C"/>
    <property type="match status" value="1"/>
</dbReference>
<evidence type="ECO:0000256" key="7">
    <source>
        <dbReference type="HAMAP-Rule" id="MF_01374"/>
    </source>
</evidence>
<dbReference type="GO" id="GO:0046872">
    <property type="term" value="F:metal ion binding"/>
    <property type="evidence" value="ECO:0007669"/>
    <property type="project" value="UniProtKB-KW"/>
</dbReference>
<keyword evidence="6 7" id="KW-0862">Zinc</keyword>
<dbReference type="InterPro" id="IPR050110">
    <property type="entry name" value="Glyoxalase_II_hydrolase"/>
</dbReference>
<sequence>MIKIIALPAFRDNYIWTLHNQQYAVVVDPGDASPVLDYLDRHNLRLVAILCTHHHHDHTDGIHRLHELYSVPVYGPSLEAIPCVSHTPDDGEIIEIFELPVRMQVMHVPGHTRGHIAYAGAGGVFCGDTLFGCGCGRIFDGTVEQLFHSLKRLASLPDGTRVYCTHEYTEVNIRFALACEPGNVCLRQRQAETQSLRAAGLPTLPSTIALEKATNPFLRCNVPEIVAHVSGLTQVKNTGEFGVFSALRTLRNHF</sequence>
<comment type="subunit">
    <text evidence="7">Monomer.</text>
</comment>
<evidence type="ECO:0000256" key="2">
    <source>
        <dbReference type="ARBA" id="ARBA00004963"/>
    </source>
</evidence>
<dbReference type="HAMAP" id="MF_01374">
    <property type="entry name" value="Glyoxalase_2"/>
    <property type="match status" value="1"/>
</dbReference>
<dbReference type="NCBIfam" id="TIGR03413">
    <property type="entry name" value="GSH_gloB"/>
    <property type="match status" value="1"/>
</dbReference>
<dbReference type="InterPro" id="IPR017782">
    <property type="entry name" value="Hydroxyacylglutathione_Hdrlase"/>
</dbReference>
<gene>
    <name evidence="7 9" type="primary">gloB</name>
    <name evidence="9" type="ORF">NITFAB_2111</name>
</gene>
<evidence type="ECO:0000256" key="1">
    <source>
        <dbReference type="ARBA" id="ARBA00001623"/>
    </source>
</evidence>
<dbReference type="SMART" id="SM00849">
    <property type="entry name" value="Lactamase_B"/>
    <property type="match status" value="1"/>
</dbReference>
<evidence type="ECO:0000259" key="8">
    <source>
        <dbReference type="SMART" id="SM00849"/>
    </source>
</evidence>
<dbReference type="CDD" id="cd07723">
    <property type="entry name" value="hydroxyacylglutathione_hydrolase_MBL-fold"/>
    <property type="match status" value="1"/>
</dbReference>
<comment type="catalytic activity">
    <reaction evidence="1 7">
        <text>an S-(2-hydroxyacyl)glutathione + H2O = a 2-hydroxy carboxylate + glutathione + H(+)</text>
        <dbReference type="Rhea" id="RHEA:21864"/>
        <dbReference type="ChEBI" id="CHEBI:15377"/>
        <dbReference type="ChEBI" id="CHEBI:15378"/>
        <dbReference type="ChEBI" id="CHEBI:57925"/>
        <dbReference type="ChEBI" id="CHEBI:58896"/>
        <dbReference type="ChEBI" id="CHEBI:71261"/>
        <dbReference type="EC" id="3.1.2.6"/>
    </reaction>
</comment>
<evidence type="ECO:0000313" key="9">
    <source>
        <dbReference type="EMBL" id="SPS06518.1"/>
    </source>
</evidence>
<dbReference type="GO" id="GO:0004416">
    <property type="term" value="F:hydroxyacylglutathione hydrolase activity"/>
    <property type="evidence" value="ECO:0007669"/>
    <property type="project" value="UniProtKB-UniRule"/>
</dbReference>
<dbReference type="InterPro" id="IPR001279">
    <property type="entry name" value="Metallo-B-lactamas"/>
</dbReference>
<accession>A0A2X0QYD4</accession>
<dbReference type="AlphaFoldDB" id="A0A2X0QYD4"/>
<protein>
    <recommendedName>
        <fullName evidence="7">Hydroxyacylglutathione hydrolase</fullName>
        <ecNumber evidence="7">3.1.2.6</ecNumber>
    </recommendedName>
    <alternativeName>
        <fullName evidence="7">Glyoxalase II</fullName>
        <shortName evidence="7">Glx II</shortName>
    </alternativeName>
</protein>
<dbReference type="InterPro" id="IPR036866">
    <property type="entry name" value="RibonucZ/Hydroxyglut_hydro"/>
</dbReference>
<evidence type="ECO:0000256" key="3">
    <source>
        <dbReference type="ARBA" id="ARBA00006759"/>
    </source>
</evidence>
<feature type="binding site" evidence="7">
    <location>
        <position position="166"/>
    </location>
    <ligand>
        <name>Zn(2+)</name>
        <dbReference type="ChEBI" id="CHEBI:29105"/>
        <label>2</label>
    </ligand>
</feature>
<comment type="similarity">
    <text evidence="3 7">Belongs to the metallo-beta-lactamase superfamily. Glyoxalase II family.</text>
</comment>
<keyword evidence="5 7" id="KW-0378">Hydrolase</keyword>
<dbReference type="SUPFAM" id="SSF56281">
    <property type="entry name" value="Metallo-hydrolase/oxidoreductase"/>
    <property type="match status" value="1"/>
</dbReference>
<dbReference type="GO" id="GO:0019243">
    <property type="term" value="P:methylglyoxal catabolic process to D-lactate via S-lactoyl-glutathione"/>
    <property type="evidence" value="ECO:0007669"/>
    <property type="project" value="UniProtKB-UniRule"/>
</dbReference>
<dbReference type="PANTHER" id="PTHR43705">
    <property type="entry name" value="HYDROXYACYLGLUTATHIONE HYDROLASE"/>
    <property type="match status" value="1"/>
</dbReference>
<feature type="binding site" evidence="7">
    <location>
        <position position="111"/>
    </location>
    <ligand>
        <name>Zn(2+)</name>
        <dbReference type="ChEBI" id="CHEBI:29105"/>
        <label>1</label>
    </ligand>
</feature>
<feature type="domain" description="Metallo-beta-lactamase" evidence="8">
    <location>
        <begin position="12"/>
        <end position="166"/>
    </location>
</feature>
<feature type="binding site" evidence="7">
    <location>
        <position position="57"/>
    </location>
    <ligand>
        <name>Zn(2+)</name>
        <dbReference type="ChEBI" id="CHEBI:29105"/>
        <label>2</label>
    </ligand>
</feature>
<comment type="function">
    <text evidence="7">Thiolesterase that catalyzes the hydrolysis of S-D-lactoyl-glutathione to form glutathione and D-lactic acid.</text>
</comment>
<dbReference type="Pfam" id="PF00753">
    <property type="entry name" value="Lactamase_B"/>
    <property type="match status" value="1"/>
</dbReference>
<dbReference type="InterPro" id="IPR035680">
    <property type="entry name" value="Clx_II_MBL"/>
</dbReference>
<dbReference type="PANTHER" id="PTHR43705:SF1">
    <property type="entry name" value="HYDROXYACYLGLUTATHIONE HYDROLASE GLOB"/>
    <property type="match status" value="1"/>
</dbReference>
<dbReference type="EC" id="3.1.2.6" evidence="7"/>
<comment type="cofactor">
    <cofactor evidence="7">
        <name>Zn(2+)</name>
        <dbReference type="ChEBI" id="CHEBI:29105"/>
    </cofactor>
    <text evidence="7">Binds 2 Zn(2+) ions per subunit.</text>
</comment>
<feature type="binding site" evidence="7">
    <location>
        <position position="55"/>
    </location>
    <ligand>
        <name>Zn(2+)</name>
        <dbReference type="ChEBI" id="CHEBI:29105"/>
        <label>1</label>
    </ligand>
</feature>
<comment type="pathway">
    <text evidence="2 7">Secondary metabolite metabolism; methylglyoxal degradation; (R)-lactate from methylglyoxal: step 2/2.</text>
</comment>
<proteinExistence type="inferred from homology"/>
<dbReference type="PIRSF" id="PIRSF005457">
    <property type="entry name" value="Glx"/>
    <property type="match status" value="1"/>
</dbReference>
<keyword evidence="4 7" id="KW-0479">Metal-binding</keyword>
<dbReference type="UniPathway" id="UPA00619">
    <property type="reaction ID" value="UER00676"/>
</dbReference>
<evidence type="ECO:0000256" key="6">
    <source>
        <dbReference type="ARBA" id="ARBA00022833"/>
    </source>
</evidence>
<dbReference type="EMBL" id="LS423452">
    <property type="protein sequence ID" value="SPS06518.1"/>
    <property type="molecule type" value="Genomic_DNA"/>
</dbReference>
<evidence type="ECO:0000256" key="5">
    <source>
        <dbReference type="ARBA" id="ARBA00022801"/>
    </source>
</evidence>
<feature type="binding site" evidence="7">
    <location>
        <position position="128"/>
    </location>
    <ligand>
        <name>Zn(2+)</name>
        <dbReference type="ChEBI" id="CHEBI:29105"/>
        <label>2</label>
    </ligand>
</feature>
<name>A0A2X0QYD4_9PROT</name>
<reference evidence="9" key="1">
    <citation type="submission" date="2018-05" db="EMBL/GenBank/DDBJ databases">
        <authorList>
            <person name="Lanie J.A."/>
            <person name="Ng W.-L."/>
            <person name="Kazmierczak K.M."/>
            <person name="Andrzejewski T.M."/>
            <person name="Davidsen T.M."/>
            <person name="Wayne K.J."/>
            <person name="Tettelin H."/>
            <person name="Glass J.I."/>
            <person name="Rusch D."/>
            <person name="Podicherti R."/>
            <person name="Tsui H.-C.T."/>
            <person name="Winkler M.E."/>
        </authorList>
    </citation>
    <scope>NUCLEOTIDE SEQUENCE</scope>
    <source>
        <strain evidence="9">KNB</strain>
    </source>
</reference>
<dbReference type="Gene3D" id="3.60.15.10">
    <property type="entry name" value="Ribonuclease Z/Hydroxyacylglutathione hydrolase-like"/>
    <property type="match status" value="1"/>
</dbReference>
<dbReference type="InterPro" id="IPR032282">
    <property type="entry name" value="HAGH_C"/>
</dbReference>